<dbReference type="AlphaFoldDB" id="A0A382LGV2"/>
<accession>A0A382LGV2</accession>
<gene>
    <name evidence="1" type="ORF">METZ01_LOCUS286965</name>
</gene>
<evidence type="ECO:0000313" key="1">
    <source>
        <dbReference type="EMBL" id="SVC34111.1"/>
    </source>
</evidence>
<protein>
    <submittedName>
        <fullName evidence="1">Uncharacterized protein</fullName>
    </submittedName>
</protein>
<organism evidence="1">
    <name type="scientific">marine metagenome</name>
    <dbReference type="NCBI Taxonomy" id="408172"/>
    <lineage>
        <taxon>unclassified sequences</taxon>
        <taxon>metagenomes</taxon>
        <taxon>ecological metagenomes</taxon>
    </lineage>
</organism>
<reference evidence="1" key="1">
    <citation type="submission" date="2018-05" db="EMBL/GenBank/DDBJ databases">
        <authorList>
            <person name="Lanie J.A."/>
            <person name="Ng W.-L."/>
            <person name="Kazmierczak K.M."/>
            <person name="Andrzejewski T.M."/>
            <person name="Davidsen T.M."/>
            <person name="Wayne K.J."/>
            <person name="Tettelin H."/>
            <person name="Glass J.I."/>
            <person name="Rusch D."/>
            <person name="Podicherti R."/>
            <person name="Tsui H.-C.T."/>
            <person name="Winkler M.E."/>
        </authorList>
    </citation>
    <scope>NUCLEOTIDE SEQUENCE</scope>
</reference>
<name>A0A382LGV2_9ZZZZ</name>
<sequence>MTKKIIFSAFGRDSYYHREWFKKNGFTFDRSSRKWTVNELPIEHAEEFASYCRKYGLSFERSDRLITEFDYADYLWDGQRDEFMKPTDQIEIPQPKNKI</sequence>
<proteinExistence type="predicted"/>
<dbReference type="EMBL" id="UINC01086031">
    <property type="protein sequence ID" value="SVC34111.1"/>
    <property type="molecule type" value="Genomic_DNA"/>
</dbReference>